<dbReference type="AlphaFoldDB" id="A0A6A4HPR5"/>
<proteinExistence type="predicted"/>
<protein>
    <submittedName>
        <fullName evidence="1">Uncharacterized protein</fullName>
    </submittedName>
</protein>
<evidence type="ECO:0000313" key="2">
    <source>
        <dbReference type="Proteomes" id="UP000799118"/>
    </source>
</evidence>
<reference evidence="1" key="1">
    <citation type="journal article" date="2019" name="Environ. Microbiol.">
        <title>Fungal ecological strategies reflected in gene transcription - a case study of two litter decomposers.</title>
        <authorList>
            <person name="Barbi F."/>
            <person name="Kohler A."/>
            <person name="Barry K."/>
            <person name="Baskaran P."/>
            <person name="Daum C."/>
            <person name="Fauchery L."/>
            <person name="Ihrmark K."/>
            <person name="Kuo A."/>
            <person name="LaButti K."/>
            <person name="Lipzen A."/>
            <person name="Morin E."/>
            <person name="Grigoriev I.V."/>
            <person name="Henrissat B."/>
            <person name="Lindahl B."/>
            <person name="Martin F."/>
        </authorList>
    </citation>
    <scope>NUCLEOTIDE SEQUENCE</scope>
    <source>
        <strain evidence="1">JB14</strain>
    </source>
</reference>
<name>A0A6A4HPR5_9AGAR</name>
<keyword evidence="2" id="KW-1185">Reference proteome</keyword>
<sequence>MAGWSSNTIVFVLGMVSAVGGYKSNSKLITACGLLATFWSFVSFLLTQVEVHAKERDQQGHDIPNVIQSPEPSRVVVDLEQGSTALDPFFQDADAAITILEPSSTFAGDSTGVRTGGTRRIFYTSNVGSPEPDDLPDWIESESWVDLGRGGFGKGRTRKN</sequence>
<accession>A0A6A4HPR5</accession>
<dbReference type="OrthoDB" id="3097828at2759"/>
<dbReference type="EMBL" id="ML769451">
    <property type="protein sequence ID" value="KAE9401002.1"/>
    <property type="molecule type" value="Genomic_DNA"/>
</dbReference>
<gene>
    <name evidence="1" type="ORF">BT96DRAFT_1018479</name>
</gene>
<dbReference type="Proteomes" id="UP000799118">
    <property type="component" value="Unassembled WGS sequence"/>
</dbReference>
<evidence type="ECO:0000313" key="1">
    <source>
        <dbReference type="EMBL" id="KAE9401002.1"/>
    </source>
</evidence>
<organism evidence="1 2">
    <name type="scientific">Gymnopus androsaceus JB14</name>
    <dbReference type="NCBI Taxonomy" id="1447944"/>
    <lineage>
        <taxon>Eukaryota</taxon>
        <taxon>Fungi</taxon>
        <taxon>Dikarya</taxon>
        <taxon>Basidiomycota</taxon>
        <taxon>Agaricomycotina</taxon>
        <taxon>Agaricomycetes</taxon>
        <taxon>Agaricomycetidae</taxon>
        <taxon>Agaricales</taxon>
        <taxon>Marasmiineae</taxon>
        <taxon>Omphalotaceae</taxon>
        <taxon>Gymnopus</taxon>
    </lineage>
</organism>